<keyword evidence="2" id="KW-1185">Reference proteome</keyword>
<name>A0ABU5L7E2_9RICK</name>
<sequence>MNKMCTVKFGDFYCILTKGIVWSYSPCINVDSSCTNIEVYLSHGFPDTSYKRLDDMYLYLYNEDPFYLSGSEYKIKNNIHVYLYNGEPFYHSMYNYLGYGIVDCTDVPHDGSIQFTGSSANCSLYYSVDVLSIIDEHQ</sequence>
<dbReference type="EMBL" id="JARGYT010000005">
    <property type="protein sequence ID" value="MDZ5761810.1"/>
    <property type="molecule type" value="Genomic_DNA"/>
</dbReference>
<proteinExistence type="predicted"/>
<accession>A0ABU5L7E2</accession>
<comment type="caution">
    <text evidence="1">The sequence shown here is derived from an EMBL/GenBank/DDBJ whole genome shotgun (WGS) entry which is preliminary data.</text>
</comment>
<reference evidence="1 2" key="1">
    <citation type="submission" date="2023-02" db="EMBL/GenBank/DDBJ databases">
        <title>Host association and intracellularity evolved multiple times independently in the Rickettsiales.</title>
        <authorList>
            <person name="Castelli M."/>
            <person name="Nardi T."/>
            <person name="Gammuto L."/>
            <person name="Bellinzona G."/>
            <person name="Sabaneyeva E."/>
            <person name="Potekhin A."/>
            <person name="Serra V."/>
            <person name="Petroni G."/>
            <person name="Sassera D."/>
        </authorList>
    </citation>
    <scope>NUCLEOTIDE SEQUENCE [LARGE SCALE GENOMIC DNA]</scope>
    <source>
        <strain evidence="1 2">BOD18</strain>
    </source>
</reference>
<evidence type="ECO:0000313" key="2">
    <source>
        <dbReference type="Proteomes" id="UP001293791"/>
    </source>
</evidence>
<gene>
    <name evidence="1" type="ORF">Cyrtocomes_00168</name>
</gene>
<dbReference type="Proteomes" id="UP001293791">
    <property type="component" value="Unassembled WGS sequence"/>
</dbReference>
<evidence type="ECO:0000313" key="1">
    <source>
        <dbReference type="EMBL" id="MDZ5761810.1"/>
    </source>
</evidence>
<organism evidence="1 2">
    <name type="scientific">Candidatus Cyrtobacter comes</name>
    <dbReference type="NCBI Taxonomy" id="675776"/>
    <lineage>
        <taxon>Bacteria</taxon>
        <taxon>Pseudomonadati</taxon>
        <taxon>Pseudomonadota</taxon>
        <taxon>Alphaproteobacteria</taxon>
        <taxon>Rickettsiales</taxon>
        <taxon>Candidatus Midichloriaceae</taxon>
        <taxon>Candidatus Cyrtobacter</taxon>
    </lineage>
</organism>
<protein>
    <submittedName>
        <fullName evidence="1">Uncharacterized protein</fullName>
    </submittedName>
</protein>